<comment type="similarity">
    <text evidence="2">Belongs to the TsaE family.</text>
</comment>
<dbReference type="OrthoDB" id="507945at2759"/>
<gene>
    <name evidence="11" type="ORF">ACA1_255690</name>
</gene>
<dbReference type="KEGG" id="acan:ACA1_255690"/>
<dbReference type="VEuPathDB" id="AmoebaDB:ACA1_255690"/>
<comment type="subcellular location">
    <subcellularLocation>
        <location evidence="1">Cytoplasm</location>
    </subcellularLocation>
</comment>
<reference evidence="11 12" key="1">
    <citation type="journal article" date="2013" name="Genome Biol.">
        <title>Genome of Acanthamoeba castellanii highlights extensive lateral gene transfer and early evolution of tyrosine kinase signaling.</title>
        <authorList>
            <person name="Clarke M."/>
            <person name="Lohan A.J."/>
            <person name="Liu B."/>
            <person name="Lagkouvardos I."/>
            <person name="Roy S."/>
            <person name="Zafar N."/>
            <person name="Bertelli C."/>
            <person name="Schilde C."/>
            <person name="Kianianmomeni A."/>
            <person name="Burglin T.R."/>
            <person name="Frech C."/>
            <person name="Turcotte B."/>
            <person name="Kopec K.O."/>
            <person name="Synnott J.M."/>
            <person name="Choo C."/>
            <person name="Paponov I."/>
            <person name="Finkler A."/>
            <person name="Soon Heng Tan C."/>
            <person name="Hutchins A.P."/>
            <person name="Weinmeier T."/>
            <person name="Rattei T."/>
            <person name="Chu J.S."/>
            <person name="Gimenez G."/>
            <person name="Irimia M."/>
            <person name="Rigden D.J."/>
            <person name="Fitzpatrick D.A."/>
            <person name="Lorenzo-Morales J."/>
            <person name="Bateman A."/>
            <person name="Chiu C.H."/>
            <person name="Tang P."/>
            <person name="Hegemann P."/>
            <person name="Fromm H."/>
            <person name="Raoult D."/>
            <person name="Greub G."/>
            <person name="Miranda-Saavedra D."/>
            <person name="Chen N."/>
            <person name="Nash P."/>
            <person name="Ginger M.L."/>
            <person name="Horn M."/>
            <person name="Schaap P."/>
            <person name="Caler L."/>
            <person name="Loftus B."/>
        </authorList>
    </citation>
    <scope>NUCLEOTIDE SEQUENCE [LARGE SCALE GENOMIC DNA]</scope>
    <source>
        <strain evidence="11 12">Neff</strain>
    </source>
</reference>
<evidence type="ECO:0000256" key="8">
    <source>
        <dbReference type="ARBA" id="ARBA00022840"/>
    </source>
</evidence>
<dbReference type="InterPro" id="IPR003442">
    <property type="entry name" value="T6A_TsaE"/>
</dbReference>
<evidence type="ECO:0000313" key="12">
    <source>
        <dbReference type="Proteomes" id="UP000011083"/>
    </source>
</evidence>
<evidence type="ECO:0000256" key="7">
    <source>
        <dbReference type="ARBA" id="ARBA00022741"/>
    </source>
</evidence>
<dbReference type="PANTHER" id="PTHR33540:SF2">
    <property type="entry name" value="TRNA THREONYLCARBAMOYLADENOSINE BIOSYNTHESIS PROTEIN TSAE"/>
    <property type="match status" value="1"/>
</dbReference>
<dbReference type="GO" id="GO:0002949">
    <property type="term" value="P:tRNA threonylcarbamoyladenosine modification"/>
    <property type="evidence" value="ECO:0007669"/>
    <property type="project" value="InterPro"/>
</dbReference>
<evidence type="ECO:0000313" key="11">
    <source>
        <dbReference type="EMBL" id="ELR22448.1"/>
    </source>
</evidence>
<dbReference type="GO" id="GO:0046872">
    <property type="term" value="F:metal ion binding"/>
    <property type="evidence" value="ECO:0007669"/>
    <property type="project" value="UniProtKB-KW"/>
</dbReference>
<dbReference type="Proteomes" id="UP000011083">
    <property type="component" value="Unassembled WGS sequence"/>
</dbReference>
<dbReference type="InterPro" id="IPR027417">
    <property type="entry name" value="P-loop_NTPase"/>
</dbReference>
<sequence>MLVMPRQRLHWGARTWLTTTTHEDSVQLGATLQSLMCTEKFARLLAHHTTGSDVLCLTGEMGTGKTAFTRCFVRSFFDDPTMQVTSPTYLLDLHYAAPSRPDIT</sequence>
<evidence type="ECO:0000256" key="10">
    <source>
        <dbReference type="ARBA" id="ARBA00032441"/>
    </source>
</evidence>
<keyword evidence="5" id="KW-0819">tRNA processing</keyword>
<name>L8HCH1_ACACF</name>
<keyword evidence="4" id="KW-0963">Cytoplasm</keyword>
<evidence type="ECO:0000256" key="3">
    <source>
        <dbReference type="ARBA" id="ARBA00019010"/>
    </source>
</evidence>
<keyword evidence="12" id="KW-1185">Reference proteome</keyword>
<dbReference type="GO" id="GO:0005524">
    <property type="term" value="F:ATP binding"/>
    <property type="evidence" value="ECO:0007669"/>
    <property type="project" value="UniProtKB-KW"/>
</dbReference>
<evidence type="ECO:0000256" key="5">
    <source>
        <dbReference type="ARBA" id="ARBA00022694"/>
    </source>
</evidence>
<dbReference type="Pfam" id="PF02367">
    <property type="entry name" value="TsaE"/>
    <property type="match status" value="1"/>
</dbReference>
<keyword evidence="8" id="KW-0067">ATP-binding</keyword>
<proteinExistence type="inferred from homology"/>
<keyword evidence="9" id="KW-0460">Magnesium</keyword>
<evidence type="ECO:0000256" key="6">
    <source>
        <dbReference type="ARBA" id="ARBA00022723"/>
    </source>
</evidence>
<dbReference type="PANTHER" id="PTHR33540">
    <property type="entry name" value="TRNA THREONYLCARBAMOYLADENOSINE BIOSYNTHESIS PROTEIN TSAE"/>
    <property type="match status" value="1"/>
</dbReference>
<protein>
    <recommendedName>
        <fullName evidence="3">tRNA threonylcarbamoyladenosine biosynthesis protein TsaE</fullName>
    </recommendedName>
    <alternativeName>
        <fullName evidence="10">t(6)A37 threonylcarbamoyladenosine biosynthesis protein TsaE</fullName>
    </alternativeName>
</protein>
<dbReference type="EMBL" id="KB007885">
    <property type="protein sequence ID" value="ELR22448.1"/>
    <property type="molecule type" value="Genomic_DNA"/>
</dbReference>
<evidence type="ECO:0000256" key="2">
    <source>
        <dbReference type="ARBA" id="ARBA00007599"/>
    </source>
</evidence>
<dbReference type="Gene3D" id="3.40.50.300">
    <property type="entry name" value="P-loop containing nucleotide triphosphate hydrolases"/>
    <property type="match status" value="1"/>
</dbReference>
<keyword evidence="6" id="KW-0479">Metal-binding</keyword>
<dbReference type="GO" id="GO:0005737">
    <property type="term" value="C:cytoplasm"/>
    <property type="evidence" value="ECO:0007669"/>
    <property type="project" value="UniProtKB-SubCell"/>
</dbReference>
<organism evidence="11 12">
    <name type="scientific">Acanthamoeba castellanii (strain ATCC 30010 / Neff)</name>
    <dbReference type="NCBI Taxonomy" id="1257118"/>
    <lineage>
        <taxon>Eukaryota</taxon>
        <taxon>Amoebozoa</taxon>
        <taxon>Discosea</taxon>
        <taxon>Longamoebia</taxon>
        <taxon>Centramoebida</taxon>
        <taxon>Acanthamoebidae</taxon>
        <taxon>Acanthamoeba</taxon>
    </lineage>
</organism>
<keyword evidence="7" id="KW-0547">Nucleotide-binding</keyword>
<dbReference type="GeneID" id="14923386"/>
<dbReference type="AlphaFoldDB" id="L8HCH1"/>
<evidence type="ECO:0000256" key="4">
    <source>
        <dbReference type="ARBA" id="ARBA00022490"/>
    </source>
</evidence>
<accession>L8HCH1</accession>
<dbReference type="RefSeq" id="XP_004367704.1">
    <property type="nucleotide sequence ID" value="XM_004367647.1"/>
</dbReference>
<evidence type="ECO:0000256" key="1">
    <source>
        <dbReference type="ARBA" id="ARBA00004496"/>
    </source>
</evidence>
<evidence type="ECO:0000256" key="9">
    <source>
        <dbReference type="ARBA" id="ARBA00022842"/>
    </source>
</evidence>